<dbReference type="SUPFAM" id="SSF56935">
    <property type="entry name" value="Porins"/>
    <property type="match status" value="1"/>
</dbReference>
<evidence type="ECO:0000313" key="3">
    <source>
        <dbReference type="EMBL" id="NCI49631.1"/>
    </source>
</evidence>
<feature type="signal peptide" evidence="1">
    <location>
        <begin position="1"/>
        <end position="22"/>
    </location>
</feature>
<gene>
    <name evidence="3" type="ORF">GWC95_06845</name>
</gene>
<feature type="chain" id="PRO_5046363922" description="TonB-dependent receptor plug domain-containing protein" evidence="1">
    <location>
        <begin position="23"/>
        <end position="897"/>
    </location>
</feature>
<keyword evidence="4" id="KW-1185">Reference proteome</keyword>
<comment type="caution">
    <text evidence="3">The sequence shown here is derived from an EMBL/GenBank/DDBJ whole genome shotgun (WGS) entry which is preliminary data.</text>
</comment>
<dbReference type="Gene3D" id="2.170.130.10">
    <property type="entry name" value="TonB-dependent receptor, plug domain"/>
    <property type="match status" value="1"/>
</dbReference>
<dbReference type="InterPro" id="IPR037066">
    <property type="entry name" value="Plug_dom_sf"/>
</dbReference>
<protein>
    <recommendedName>
        <fullName evidence="2">TonB-dependent receptor plug domain-containing protein</fullName>
    </recommendedName>
</protein>
<proteinExistence type="predicted"/>
<keyword evidence="1" id="KW-0732">Signal</keyword>
<sequence length="897" mass="101128">MSKSFQNPAYYFLILVAVLCHASTCEGQFIDGKLVDRETGVNIPSALVSLQDSGSGLVLSYTTTDKAGLFKIRFANTLGKTLWLKFNALGFHQDSLRVGNQLEGLLIKLVPFVKELPSVTVKNRKSFLNSKPDTSSYNAEAFTQKQDRTIEDVLKNVPGIEIQESGRISYNGRAISNFYIDGDDIVSDRYTIATRTIRPEMVDKIQVIDNHNAIRVLESAVLSNQVALNLSLKNEARLALLGNTKAGAGNRDVYTLEANLLSFKKNLKFIDLVNANNAGVEIASQLSAHNITELARRLDHNTTRTLLTPVGAGSPEIGQQRYLFNHTGLVTLNNSFSVKPETNIRFNMYYLQNNKMVSSDSRSVFFLPTSTITYNENKSQKYSEKSFNSELTATVNKKDIYLNNILSCNVSNPSVAASLVQNGKAFAQQYANRNWYISNDLSVIKKSANRNLSEFTSYFYYKKSPEKLSLSPGLTDSIFNSGVPYQRITQSVMLSDFFSNQSFSYRVVSEFLVQHYKAGVIVQVQQLGSDMTTIDDLGTLKILTDSFANNILWKHYKAYIKADYDIINGKHRVSVSFPVYLHIISKESADGAKEERFTKPMFSPLFRWRYDMGKENTISTNYQFAISPTSIYESYDNYILSNYLLLQSWKIPVTTNTRHSFSVGWMGRKSARLLTGNASIGFNTGVNGYLPGNSYRNALEIQNNVEGMVRTSNLIFNSGISKHIFLLRTNFSANLDIQKSDYEQLLQEQLSRFVEVRSSISLKAQTKIAVWLTGLYNISYTVSKSRNRNYEIIPEQSASQVNQHFELNIFPMSGLSMKLSGDKYRTIRNQSVLSGAFFTDAQVLYNFGKRKIELSLNATNITNPTDFTTLTISGNNSKQVSFPLRRSQVVFSLRYWF</sequence>
<dbReference type="InterPro" id="IPR012910">
    <property type="entry name" value="Plug_dom"/>
</dbReference>
<evidence type="ECO:0000259" key="2">
    <source>
        <dbReference type="Pfam" id="PF07715"/>
    </source>
</evidence>
<evidence type="ECO:0000256" key="1">
    <source>
        <dbReference type="SAM" id="SignalP"/>
    </source>
</evidence>
<feature type="domain" description="TonB-dependent receptor plug" evidence="2">
    <location>
        <begin position="134"/>
        <end position="209"/>
    </location>
</feature>
<evidence type="ECO:0000313" key="4">
    <source>
        <dbReference type="Proteomes" id="UP000753802"/>
    </source>
</evidence>
<accession>A0ABW9ZRA6</accession>
<dbReference type="EMBL" id="JAACJS010000011">
    <property type="protein sequence ID" value="NCI49631.1"/>
    <property type="molecule type" value="Genomic_DNA"/>
</dbReference>
<dbReference type="Proteomes" id="UP000753802">
    <property type="component" value="Unassembled WGS sequence"/>
</dbReference>
<name>A0ABW9ZRA6_9BACT</name>
<dbReference type="Pfam" id="PF07715">
    <property type="entry name" value="Plug"/>
    <property type="match status" value="1"/>
</dbReference>
<dbReference type="RefSeq" id="WP_161817943.1">
    <property type="nucleotide sequence ID" value="NZ_JAACJS010000011.1"/>
</dbReference>
<reference evidence="3 4" key="1">
    <citation type="submission" date="2020-01" db="EMBL/GenBank/DDBJ databases">
        <title>Genome analysis.</title>
        <authorList>
            <person name="Wu S."/>
            <person name="Wang G."/>
        </authorList>
    </citation>
    <scope>NUCLEOTIDE SEQUENCE [LARGE SCALE GENOMIC DNA]</scope>
    <source>
        <strain evidence="3 4">SYL130</strain>
    </source>
</reference>
<organism evidence="3 4">
    <name type="scientific">Sediminibacterium roseum</name>
    <dbReference type="NCBI Taxonomy" id="1978412"/>
    <lineage>
        <taxon>Bacteria</taxon>
        <taxon>Pseudomonadati</taxon>
        <taxon>Bacteroidota</taxon>
        <taxon>Chitinophagia</taxon>
        <taxon>Chitinophagales</taxon>
        <taxon>Chitinophagaceae</taxon>
        <taxon>Sediminibacterium</taxon>
    </lineage>
</organism>